<gene>
    <name evidence="2" type="ORF">GMORB2_0590</name>
</gene>
<keyword evidence="1" id="KW-0732">Signal</keyword>
<dbReference type="OrthoDB" id="10010920at2759"/>
<protein>
    <submittedName>
        <fullName evidence="2">Large conductance mechanosensitive channel</fullName>
    </submittedName>
</protein>
<dbReference type="GO" id="GO:0016020">
    <property type="term" value="C:membrane"/>
    <property type="evidence" value="ECO:0007669"/>
    <property type="project" value="TreeGrafter"/>
</dbReference>
<evidence type="ECO:0000256" key="1">
    <source>
        <dbReference type="SAM" id="SignalP"/>
    </source>
</evidence>
<dbReference type="GeneID" id="55966820"/>
<feature type="chain" id="PRO_5040506063" evidence="1">
    <location>
        <begin position="19"/>
        <end position="59"/>
    </location>
</feature>
<dbReference type="GO" id="GO:0008381">
    <property type="term" value="F:mechanosensitive monoatomic ion channel activity"/>
    <property type="evidence" value="ECO:0007669"/>
    <property type="project" value="TreeGrafter"/>
</dbReference>
<evidence type="ECO:0000313" key="3">
    <source>
        <dbReference type="Proteomes" id="UP000749293"/>
    </source>
</evidence>
<dbReference type="PANTHER" id="PTHR30266:SF2">
    <property type="entry name" value="LARGE-CONDUCTANCE MECHANOSENSITIVE CHANNEL"/>
    <property type="match status" value="1"/>
</dbReference>
<dbReference type="PANTHER" id="PTHR30266">
    <property type="entry name" value="MECHANOSENSITIVE CHANNEL MSCL"/>
    <property type="match status" value="1"/>
</dbReference>
<dbReference type="AlphaFoldDB" id="A0A9P4Z412"/>
<reference evidence="2" key="1">
    <citation type="submission" date="2020-03" db="EMBL/GenBank/DDBJ databases">
        <title>Site-based positive gene gene selection in Geosmithia morbida across the United States reveals a broad range of putative effectors and factors for local host and environmental adapation.</title>
        <authorList>
            <person name="Onufrak A."/>
            <person name="Murdoch R.W."/>
            <person name="Gazis R."/>
            <person name="Huff M."/>
            <person name="Staton M."/>
            <person name="Klingeman W."/>
            <person name="Hadziabdic D."/>
        </authorList>
    </citation>
    <scope>NUCLEOTIDE SEQUENCE</scope>
    <source>
        <strain evidence="2">1262</strain>
    </source>
</reference>
<name>A0A9P4Z412_9HYPO</name>
<dbReference type="Proteomes" id="UP000749293">
    <property type="component" value="Unassembled WGS sequence"/>
</dbReference>
<dbReference type="InterPro" id="IPR037673">
    <property type="entry name" value="MSC/AndL"/>
</dbReference>
<proteinExistence type="predicted"/>
<dbReference type="EMBL" id="JAANYQ010000001">
    <property type="protein sequence ID" value="KAF4126853.1"/>
    <property type="molecule type" value="Genomic_DNA"/>
</dbReference>
<comment type="caution">
    <text evidence="2">The sequence shown here is derived from an EMBL/GenBank/DDBJ whole genome shotgun (WGS) entry which is preliminary data.</text>
</comment>
<keyword evidence="3" id="KW-1185">Reference proteome</keyword>
<dbReference type="RefSeq" id="XP_035325505.1">
    <property type="nucleotide sequence ID" value="XM_035462575.1"/>
</dbReference>
<sequence>MVGVALYSLALLYTLFSADPIIKHMKKCKYCKQRINEKSLRCINCTSWLDGREEYPRYT</sequence>
<evidence type="ECO:0000313" key="2">
    <source>
        <dbReference type="EMBL" id="KAF4126853.1"/>
    </source>
</evidence>
<feature type="signal peptide" evidence="1">
    <location>
        <begin position="1"/>
        <end position="18"/>
    </location>
</feature>
<accession>A0A9P4Z412</accession>
<organism evidence="2 3">
    <name type="scientific">Geosmithia morbida</name>
    <dbReference type="NCBI Taxonomy" id="1094350"/>
    <lineage>
        <taxon>Eukaryota</taxon>
        <taxon>Fungi</taxon>
        <taxon>Dikarya</taxon>
        <taxon>Ascomycota</taxon>
        <taxon>Pezizomycotina</taxon>
        <taxon>Sordariomycetes</taxon>
        <taxon>Hypocreomycetidae</taxon>
        <taxon>Hypocreales</taxon>
        <taxon>Bionectriaceae</taxon>
        <taxon>Geosmithia</taxon>
    </lineage>
</organism>